<evidence type="ECO:0000256" key="1">
    <source>
        <dbReference type="ARBA" id="ARBA00008791"/>
    </source>
</evidence>
<dbReference type="InterPro" id="IPR006015">
    <property type="entry name" value="Universal_stress_UspA"/>
</dbReference>
<evidence type="ECO:0000259" key="2">
    <source>
        <dbReference type="Pfam" id="PF00582"/>
    </source>
</evidence>
<keyword evidence="4" id="KW-1185">Reference proteome</keyword>
<dbReference type="InterPro" id="IPR006016">
    <property type="entry name" value="UspA"/>
</dbReference>
<comment type="similarity">
    <text evidence="1">Belongs to the universal stress protein A family.</text>
</comment>
<dbReference type="PANTHER" id="PTHR46268:SF15">
    <property type="entry name" value="UNIVERSAL STRESS PROTEIN HP_0031"/>
    <property type="match status" value="1"/>
</dbReference>
<dbReference type="PANTHER" id="PTHR46268">
    <property type="entry name" value="STRESS RESPONSE PROTEIN NHAX"/>
    <property type="match status" value="1"/>
</dbReference>
<evidence type="ECO:0000313" key="3">
    <source>
        <dbReference type="EMBL" id="PCD02227.1"/>
    </source>
</evidence>
<name>A0A2A4B2D8_9SPHN</name>
<dbReference type="EMBL" id="NWMW01000002">
    <property type="protein sequence ID" value="PCD02227.1"/>
    <property type="molecule type" value="Genomic_DNA"/>
</dbReference>
<gene>
    <name evidence="3" type="ORF">COC42_12285</name>
</gene>
<dbReference type="RefSeq" id="WP_096343605.1">
    <property type="nucleotide sequence ID" value="NZ_NWMW01000002.1"/>
</dbReference>
<dbReference type="CDD" id="cd00293">
    <property type="entry name" value="USP-like"/>
    <property type="match status" value="1"/>
</dbReference>
<dbReference type="OrthoDB" id="9804721at2"/>
<feature type="domain" description="UspA" evidence="2">
    <location>
        <begin position="217"/>
        <end position="266"/>
    </location>
</feature>
<dbReference type="Gene3D" id="3.40.50.12370">
    <property type="match status" value="1"/>
</dbReference>
<evidence type="ECO:0000313" key="4">
    <source>
        <dbReference type="Proteomes" id="UP000218366"/>
    </source>
</evidence>
<dbReference type="Proteomes" id="UP000218366">
    <property type="component" value="Unassembled WGS sequence"/>
</dbReference>
<reference evidence="3 4" key="1">
    <citation type="submission" date="2017-09" db="EMBL/GenBank/DDBJ databases">
        <title>Sphingomonas spermidinifaciens 9NM-10, whole genome shotgun sequence.</title>
        <authorList>
            <person name="Feng G."/>
            <person name="Zhu H."/>
        </authorList>
    </citation>
    <scope>NUCLEOTIDE SEQUENCE [LARGE SCALE GENOMIC DNA]</scope>
    <source>
        <strain evidence="3 4">9NM-10</strain>
    </source>
</reference>
<dbReference type="SUPFAM" id="SSF52402">
    <property type="entry name" value="Adenine nucleotide alpha hydrolases-like"/>
    <property type="match status" value="2"/>
</dbReference>
<proteinExistence type="inferred from homology"/>
<organism evidence="3 4">
    <name type="scientific">Sphingomonas spermidinifaciens</name>
    <dbReference type="NCBI Taxonomy" id="1141889"/>
    <lineage>
        <taxon>Bacteria</taxon>
        <taxon>Pseudomonadati</taxon>
        <taxon>Pseudomonadota</taxon>
        <taxon>Alphaproteobacteria</taxon>
        <taxon>Sphingomonadales</taxon>
        <taxon>Sphingomonadaceae</taxon>
        <taxon>Sphingomonas</taxon>
    </lineage>
</organism>
<dbReference type="Pfam" id="PF00582">
    <property type="entry name" value="Usp"/>
    <property type="match status" value="1"/>
</dbReference>
<dbReference type="AlphaFoldDB" id="A0A2A4B2D8"/>
<sequence length="267" mass="28506">MKNILLLMHDDPGQQARLSVALDLARVLGGHLTCLDVVEMPPAIVAGMDDCRATAMVLECEQQRELANRARTEPQLKASGLDFDWVETTGYLSPSVRDAAGLTDLIILNRELAGGKPDMREIAGEVLIGAGRPIIAVPEQVRGFGAYGHALIAWDGSKEADAALRAAVPLLQHATAITLLEVQDGSVRAPANAALDYLVMHGMTATIRRESSMFDIPSTVILDTIDSLGAAYLVMGGFGHSRFIEAALGGVTKRMLAECPVPVFLTH</sequence>
<comment type="caution">
    <text evidence="3">The sequence shown here is derived from an EMBL/GenBank/DDBJ whole genome shotgun (WGS) entry which is preliminary data.</text>
</comment>
<accession>A0A2A4B2D8</accession>
<dbReference type="PRINTS" id="PR01438">
    <property type="entry name" value="UNVRSLSTRESS"/>
</dbReference>
<protein>
    <submittedName>
        <fullName evidence="3">Universal stress protein UspA</fullName>
    </submittedName>
</protein>